<dbReference type="InterPro" id="IPR036770">
    <property type="entry name" value="Ankyrin_rpt-contain_sf"/>
</dbReference>
<dbReference type="GO" id="GO:0016567">
    <property type="term" value="P:protein ubiquitination"/>
    <property type="evidence" value="ECO:0007669"/>
    <property type="project" value="UniProtKB-UniPathway"/>
</dbReference>
<dbReference type="OrthoDB" id="2122982at2759"/>
<keyword evidence="10" id="KW-0833">Ubl conjugation pathway</keyword>
<reference evidence="19" key="1">
    <citation type="submission" date="2022-01" db="UniProtKB">
        <authorList>
            <consortium name="EnsemblMetazoa"/>
        </authorList>
    </citation>
    <scope>IDENTIFICATION</scope>
</reference>
<evidence type="ECO:0000313" key="20">
    <source>
        <dbReference type="Proteomes" id="UP000494040"/>
    </source>
</evidence>
<protein>
    <recommendedName>
        <fullName evidence="4">RING-type E3 ubiquitin transferase</fullName>
        <ecNumber evidence="4">2.3.2.27</ecNumber>
    </recommendedName>
</protein>
<dbReference type="InterPro" id="IPR000433">
    <property type="entry name" value="Znf_ZZ"/>
</dbReference>
<dbReference type="InterPro" id="IPR010606">
    <property type="entry name" value="Mib_Herc2"/>
</dbReference>
<evidence type="ECO:0000256" key="14">
    <source>
        <dbReference type="PROSITE-ProRule" id="PRU00023"/>
    </source>
</evidence>
<comment type="pathway">
    <text evidence="3">Protein modification; protein ubiquitination.</text>
</comment>
<dbReference type="FunFam" id="3.30.60.90:FF:000004">
    <property type="entry name" value="Putative E3 ubiquitin-protein ligase MIB2"/>
    <property type="match status" value="1"/>
</dbReference>
<evidence type="ECO:0000256" key="6">
    <source>
        <dbReference type="ARBA" id="ARBA00022679"/>
    </source>
</evidence>
<dbReference type="FunFam" id="2.30.30.40:FF:000044">
    <property type="entry name" value="E3 ubiquitin-protein ligase MIB2, putative"/>
    <property type="match status" value="1"/>
</dbReference>
<dbReference type="Pfam" id="PF00569">
    <property type="entry name" value="ZZ"/>
    <property type="match status" value="1"/>
</dbReference>
<evidence type="ECO:0000256" key="11">
    <source>
        <dbReference type="ARBA" id="ARBA00022833"/>
    </source>
</evidence>
<dbReference type="Pfam" id="PF06701">
    <property type="entry name" value="MIB_HERC2"/>
    <property type="match status" value="2"/>
</dbReference>
<dbReference type="GO" id="GO:0008270">
    <property type="term" value="F:zinc ion binding"/>
    <property type="evidence" value="ECO:0007669"/>
    <property type="project" value="UniProtKB-KW"/>
</dbReference>
<feature type="repeat" description="ANK" evidence="14">
    <location>
        <begin position="448"/>
        <end position="480"/>
    </location>
</feature>
<dbReference type="PROSITE" id="PS51416">
    <property type="entry name" value="MIB_HERC2"/>
    <property type="match status" value="2"/>
</dbReference>
<evidence type="ECO:0000256" key="9">
    <source>
        <dbReference type="ARBA" id="ARBA00022771"/>
    </source>
</evidence>
<dbReference type="GO" id="GO:0061630">
    <property type="term" value="F:ubiquitin protein ligase activity"/>
    <property type="evidence" value="ECO:0007669"/>
    <property type="project" value="UniProtKB-EC"/>
</dbReference>
<keyword evidence="7" id="KW-0479">Metal-binding</keyword>
<dbReference type="PROSITE" id="PS50135">
    <property type="entry name" value="ZF_ZZ_2"/>
    <property type="match status" value="1"/>
</dbReference>
<accession>A0A8I6TJZ4</accession>
<comment type="catalytic activity">
    <reaction evidence="1">
        <text>S-ubiquitinyl-[E2 ubiquitin-conjugating enzyme]-L-cysteine + [acceptor protein]-L-lysine = [E2 ubiquitin-conjugating enzyme]-L-cysteine + N(6)-ubiquitinyl-[acceptor protein]-L-lysine.</text>
        <dbReference type="EC" id="2.3.2.27"/>
    </reaction>
</comment>
<dbReference type="InterPro" id="IPR013083">
    <property type="entry name" value="Znf_RING/FYVE/PHD"/>
</dbReference>
<dbReference type="SUPFAM" id="SSF48403">
    <property type="entry name" value="Ankyrin repeat"/>
    <property type="match status" value="1"/>
</dbReference>
<dbReference type="PROSITE" id="PS50297">
    <property type="entry name" value="ANK_REP_REGION"/>
    <property type="match status" value="3"/>
</dbReference>
<dbReference type="Gene3D" id="1.25.40.20">
    <property type="entry name" value="Ankyrin repeat-containing domain"/>
    <property type="match status" value="2"/>
</dbReference>
<evidence type="ECO:0000256" key="8">
    <source>
        <dbReference type="ARBA" id="ARBA00022737"/>
    </source>
</evidence>
<dbReference type="GeneID" id="106671941"/>
<dbReference type="InterPro" id="IPR002110">
    <property type="entry name" value="Ankyrin_rpt"/>
</dbReference>
<dbReference type="SMART" id="SM00291">
    <property type="entry name" value="ZnF_ZZ"/>
    <property type="match status" value="1"/>
</dbReference>
<dbReference type="Pfam" id="PF12796">
    <property type="entry name" value="Ank_2"/>
    <property type="match status" value="2"/>
</dbReference>
<organism evidence="19 20">
    <name type="scientific">Cimex lectularius</name>
    <name type="common">Bed bug</name>
    <name type="synonym">Acanthia lectularia</name>
    <dbReference type="NCBI Taxonomy" id="79782"/>
    <lineage>
        <taxon>Eukaryota</taxon>
        <taxon>Metazoa</taxon>
        <taxon>Ecdysozoa</taxon>
        <taxon>Arthropoda</taxon>
        <taxon>Hexapoda</taxon>
        <taxon>Insecta</taxon>
        <taxon>Pterygota</taxon>
        <taxon>Neoptera</taxon>
        <taxon>Paraneoptera</taxon>
        <taxon>Hemiptera</taxon>
        <taxon>Heteroptera</taxon>
        <taxon>Panheteroptera</taxon>
        <taxon>Cimicomorpha</taxon>
        <taxon>Cimicidae</taxon>
        <taxon>Cimex</taxon>
    </lineage>
</organism>
<dbReference type="SMART" id="SM00248">
    <property type="entry name" value="ANK"/>
    <property type="match status" value="8"/>
</dbReference>
<dbReference type="UniPathway" id="UPA00143"/>
<keyword evidence="6" id="KW-0808">Transferase</keyword>
<feature type="domain" description="MIB/HERC2" evidence="18">
    <location>
        <begin position="141"/>
        <end position="219"/>
    </location>
</feature>
<keyword evidence="20" id="KW-1185">Reference proteome</keyword>
<evidence type="ECO:0000256" key="10">
    <source>
        <dbReference type="ARBA" id="ARBA00022786"/>
    </source>
</evidence>
<dbReference type="Gene3D" id="3.30.40.10">
    <property type="entry name" value="Zinc/RING finger domain, C3HC4 (zinc finger)"/>
    <property type="match status" value="2"/>
</dbReference>
<dbReference type="SMART" id="SM00184">
    <property type="entry name" value="RING"/>
    <property type="match status" value="2"/>
</dbReference>
<feature type="repeat" description="ANK" evidence="14">
    <location>
        <begin position="649"/>
        <end position="681"/>
    </location>
</feature>
<dbReference type="InterPro" id="IPR037252">
    <property type="entry name" value="Mib_Herc2_sf"/>
</dbReference>
<dbReference type="CDD" id="cd16520">
    <property type="entry name" value="RING-HC_MIBs-like"/>
    <property type="match status" value="1"/>
</dbReference>
<dbReference type="GO" id="GO:0005737">
    <property type="term" value="C:cytoplasm"/>
    <property type="evidence" value="ECO:0007669"/>
    <property type="project" value="UniProtKB-SubCell"/>
</dbReference>
<proteinExistence type="predicted"/>
<dbReference type="SUPFAM" id="SSF159034">
    <property type="entry name" value="Mib/herc2 domain-like"/>
    <property type="match status" value="2"/>
</dbReference>
<dbReference type="PROSITE" id="PS50089">
    <property type="entry name" value="ZF_RING_2"/>
    <property type="match status" value="2"/>
</dbReference>
<dbReference type="KEGG" id="clec:106671941"/>
<evidence type="ECO:0000256" key="15">
    <source>
        <dbReference type="PROSITE-ProRule" id="PRU00228"/>
    </source>
</evidence>
<dbReference type="PROSITE" id="PS50088">
    <property type="entry name" value="ANK_REPEAT"/>
    <property type="match status" value="4"/>
</dbReference>
<keyword evidence="12" id="KW-0914">Notch signaling pathway</keyword>
<dbReference type="FunFam" id="2.30.30.40:FF:000078">
    <property type="entry name" value="Putative e3 ubiquitin-protein ligase mib2"/>
    <property type="match status" value="1"/>
</dbReference>
<feature type="domain" description="MIB/HERC2" evidence="18">
    <location>
        <begin position="1"/>
        <end position="72"/>
    </location>
</feature>
<evidence type="ECO:0000256" key="2">
    <source>
        <dbReference type="ARBA" id="ARBA00004496"/>
    </source>
</evidence>
<evidence type="ECO:0000256" key="5">
    <source>
        <dbReference type="ARBA" id="ARBA00022490"/>
    </source>
</evidence>
<name>A0A8I6TJZ4_CIMLE</name>
<feature type="domain" description="ZZ-type" evidence="17">
    <location>
        <begin position="78"/>
        <end position="130"/>
    </location>
</feature>
<dbReference type="InterPro" id="IPR043145">
    <property type="entry name" value="Znf_ZZ_sf"/>
</dbReference>
<dbReference type="SUPFAM" id="SSF57850">
    <property type="entry name" value="RING/U-box"/>
    <property type="match status" value="1"/>
</dbReference>
<dbReference type="Pfam" id="PF00023">
    <property type="entry name" value="Ank"/>
    <property type="match status" value="2"/>
</dbReference>
<evidence type="ECO:0000256" key="13">
    <source>
        <dbReference type="ARBA" id="ARBA00023043"/>
    </source>
</evidence>
<dbReference type="EC" id="2.3.2.27" evidence="4"/>
<comment type="subcellular location">
    <subcellularLocation>
        <location evidence="2">Cytoplasm</location>
    </subcellularLocation>
</comment>
<dbReference type="Pfam" id="PF18346">
    <property type="entry name" value="SH3_15"/>
    <property type="match status" value="2"/>
</dbReference>
<dbReference type="InterPro" id="IPR001841">
    <property type="entry name" value="Znf_RING"/>
</dbReference>
<dbReference type="Gene3D" id="3.30.60.90">
    <property type="match status" value="1"/>
</dbReference>
<keyword evidence="9 15" id="KW-0863">Zinc-finger</keyword>
<evidence type="ECO:0000259" key="16">
    <source>
        <dbReference type="PROSITE" id="PS50089"/>
    </source>
</evidence>
<keyword evidence="5" id="KW-0963">Cytoplasm</keyword>
<feature type="repeat" description="ANK" evidence="14">
    <location>
        <begin position="481"/>
        <end position="513"/>
    </location>
</feature>
<evidence type="ECO:0000256" key="1">
    <source>
        <dbReference type="ARBA" id="ARBA00000900"/>
    </source>
</evidence>
<dbReference type="InterPro" id="IPR040847">
    <property type="entry name" value="SH3_15"/>
</dbReference>
<feature type="repeat" description="ANK" evidence="14">
    <location>
        <begin position="615"/>
        <end position="639"/>
    </location>
</feature>
<dbReference type="PANTHER" id="PTHR24202">
    <property type="entry name" value="E3 UBIQUITIN-PROTEIN LIGASE MIB2"/>
    <property type="match status" value="1"/>
</dbReference>
<keyword evidence="13 14" id="KW-0040">ANK repeat</keyword>
<feature type="domain" description="RING-type" evidence="16">
    <location>
        <begin position="873"/>
        <end position="906"/>
    </location>
</feature>
<dbReference type="PANTHER" id="PTHR24202:SF4">
    <property type="entry name" value="E3 UBIQUITIN-PROTEIN LIGASE MIB2-RELATED"/>
    <property type="match status" value="1"/>
</dbReference>
<dbReference type="AlphaFoldDB" id="A0A8I6TJZ4"/>
<dbReference type="PROSITE" id="PS01357">
    <property type="entry name" value="ZF_ZZ_1"/>
    <property type="match status" value="1"/>
</dbReference>
<dbReference type="GO" id="GO:0007219">
    <property type="term" value="P:Notch signaling pathway"/>
    <property type="evidence" value="ECO:0007669"/>
    <property type="project" value="UniProtKB-KW"/>
</dbReference>
<dbReference type="CTD" id="142678"/>
<keyword evidence="8" id="KW-0677">Repeat</keyword>
<evidence type="ECO:0000313" key="19">
    <source>
        <dbReference type="EnsemblMetazoa" id="XP_014258429.1"/>
    </source>
</evidence>
<evidence type="ECO:0000256" key="7">
    <source>
        <dbReference type="ARBA" id="ARBA00022723"/>
    </source>
</evidence>
<keyword evidence="11" id="KW-0862">Zinc</keyword>
<evidence type="ECO:0000256" key="4">
    <source>
        <dbReference type="ARBA" id="ARBA00012483"/>
    </source>
</evidence>
<dbReference type="RefSeq" id="XP_014258429.1">
    <property type="nucleotide sequence ID" value="XM_014402943.2"/>
</dbReference>
<dbReference type="EnsemblMetazoa" id="XM_014402943.2">
    <property type="protein sequence ID" value="XP_014258429.1"/>
    <property type="gene ID" value="LOC106671941"/>
</dbReference>
<evidence type="ECO:0000259" key="18">
    <source>
        <dbReference type="PROSITE" id="PS51416"/>
    </source>
</evidence>
<dbReference type="Proteomes" id="UP000494040">
    <property type="component" value="Unassembled WGS sequence"/>
</dbReference>
<sequence>MELGLRVVRGPDWLWSEQDGGEGAVGTVVHVGSETCTESPDGTVVVYWDTGFRSNYRVGYNNAYDLRIYDNATIGVQHVDIICNECKKQGIAGLRFKCTVCNNYDLCQLCYMADRHDLEHRFQRFDDQYSPGVDLPPRKGCVKMVLKGTFVGAKVMRGKDWEWGEQDGIPGKFGRVLEVSGWNNETWRSVVKVIWWTGFTNIYRLGYKGKVDLVCVEPASPGTYYPAHLPVLGGPPSAYGSLPTLTDFAYYERVKIVVDSNTLKLMQKGHNGWNVQMADTIGLVGRVHRVTEKGDVRVWYPQLQVKWTLNPRALIKVNEHFDKGDNVIILKDKAVVSKLQRNGHGDWIEKMDSILGKTGKVVKVYEDGDLRVTVDGQTWTLNPLCVESTGERVASTSEGSDLAEELENLDLATSMRMHRIIYDAGQGLLGNVEEYFTQNPDKINFKSDNRTCLQVAAHQGQMAVVKKLLEMGADLNIKDDVGDTALHYAAFGSHSGIMDVLLGAGADINAVNHSMCTALHICISKKLISCIKVLLKYKPDVNIQDKLGDTPLHDAIANECSEAIELLTEYPGVNFDLRNHRGFNILHQAAIKGNSFAVECILLVARDLVDLKKDDSFTALHLAALNGYKNVTEVLVMSGKAEVDLVNNKHQTPLMLSVSQGHCGTTELLIHCGASLSAVDEDGDSALHMVLIKSAYITTQVKKDKVPRIDQSTCPDIFRIYSGLEYGEENKDRLIALSIACYLVEEGSSLSVTNNKGKTPIDLVSRPGDADILKTFLITDAERSRRREAKGPVECLVCSELCTSRVLLEPCGHKVACEDCTTRLKKCFKCHIFITKRIAQDGRVVEYKAKQPSVECLRYLETKIAEIEEVHCCTICMERRKNVVFLCGHSACDKCSAELITCHMCRRAIVKKINVY</sequence>
<dbReference type="OMA" id="HGACEHC"/>
<evidence type="ECO:0000256" key="12">
    <source>
        <dbReference type="ARBA" id="ARBA00022976"/>
    </source>
</evidence>
<evidence type="ECO:0000259" key="17">
    <source>
        <dbReference type="PROSITE" id="PS50135"/>
    </source>
</evidence>
<feature type="domain" description="RING-type" evidence="16">
    <location>
        <begin position="795"/>
        <end position="831"/>
    </location>
</feature>
<evidence type="ECO:0000256" key="3">
    <source>
        <dbReference type="ARBA" id="ARBA00004906"/>
    </source>
</evidence>
<dbReference type="Gene3D" id="2.30.30.40">
    <property type="entry name" value="SH3 Domains"/>
    <property type="match status" value="2"/>
</dbReference>